<sequence>MVQLLPYVASLLALGQAVAAAKAVTSFSEWVDGIIENPDGDNMTPEEVVAAFQSGQFSTPPSAKLSRSLYQKRATCYEQPNTDCLITDAVACINTVARKTNCLNDYLQCQINTAALTTDGTPNSSCNDVARGAGFILDACVVSGSDRVQGSEFAYGNGAELVRLRRP</sequence>
<dbReference type="PANTHER" id="PTHR39603">
    <property type="entry name" value="CYANOVIRIN-N DOMAIN-CONTAINING PROTEIN"/>
    <property type="match status" value="1"/>
</dbReference>
<gene>
    <name evidence="2" type="ORF">P153DRAFT_365071</name>
</gene>
<evidence type="ECO:0000313" key="2">
    <source>
        <dbReference type="EMBL" id="KAF2131490.1"/>
    </source>
</evidence>
<feature type="chain" id="PRO_5025495075" evidence="1">
    <location>
        <begin position="21"/>
        <end position="167"/>
    </location>
</feature>
<protein>
    <submittedName>
        <fullName evidence="2">Uncharacterized protein</fullName>
    </submittedName>
</protein>
<reference evidence="2" key="1">
    <citation type="journal article" date="2020" name="Stud. Mycol.">
        <title>101 Dothideomycetes genomes: a test case for predicting lifestyles and emergence of pathogens.</title>
        <authorList>
            <person name="Haridas S."/>
            <person name="Albert R."/>
            <person name="Binder M."/>
            <person name="Bloem J."/>
            <person name="Labutti K."/>
            <person name="Salamov A."/>
            <person name="Andreopoulos B."/>
            <person name="Baker S."/>
            <person name="Barry K."/>
            <person name="Bills G."/>
            <person name="Bluhm B."/>
            <person name="Cannon C."/>
            <person name="Castanera R."/>
            <person name="Culley D."/>
            <person name="Daum C."/>
            <person name="Ezra D."/>
            <person name="Gonzalez J."/>
            <person name="Henrissat B."/>
            <person name="Kuo A."/>
            <person name="Liang C."/>
            <person name="Lipzen A."/>
            <person name="Lutzoni F."/>
            <person name="Magnuson J."/>
            <person name="Mondo S."/>
            <person name="Nolan M."/>
            <person name="Ohm R."/>
            <person name="Pangilinan J."/>
            <person name="Park H.-J."/>
            <person name="Ramirez L."/>
            <person name="Alfaro M."/>
            <person name="Sun H."/>
            <person name="Tritt A."/>
            <person name="Yoshinaga Y."/>
            <person name="Zwiers L.-H."/>
            <person name="Turgeon B."/>
            <person name="Goodwin S."/>
            <person name="Spatafora J."/>
            <person name="Crous P."/>
            <person name="Grigoriev I."/>
        </authorList>
    </citation>
    <scope>NUCLEOTIDE SEQUENCE</scope>
    <source>
        <strain evidence="2">CBS 119687</strain>
    </source>
</reference>
<dbReference type="RefSeq" id="XP_033525877.1">
    <property type="nucleotide sequence ID" value="XM_033667751.1"/>
</dbReference>
<proteinExistence type="predicted"/>
<evidence type="ECO:0000313" key="3">
    <source>
        <dbReference type="Proteomes" id="UP000799771"/>
    </source>
</evidence>
<dbReference type="EMBL" id="ML977502">
    <property type="protein sequence ID" value="KAF2131490.1"/>
    <property type="molecule type" value="Genomic_DNA"/>
</dbReference>
<evidence type="ECO:0000256" key="1">
    <source>
        <dbReference type="SAM" id="SignalP"/>
    </source>
</evidence>
<dbReference type="PANTHER" id="PTHR39603:SF1">
    <property type="entry name" value="CYANOVIRIN-N DOMAIN-CONTAINING PROTEIN"/>
    <property type="match status" value="1"/>
</dbReference>
<name>A0A6A6AI60_9PLEO</name>
<dbReference type="GeneID" id="54408183"/>
<feature type="signal peptide" evidence="1">
    <location>
        <begin position="1"/>
        <end position="20"/>
    </location>
</feature>
<keyword evidence="3" id="KW-1185">Reference proteome</keyword>
<accession>A0A6A6AI60</accession>
<keyword evidence="1" id="KW-0732">Signal</keyword>
<dbReference type="OrthoDB" id="2112446at2759"/>
<dbReference type="Proteomes" id="UP000799771">
    <property type="component" value="Unassembled WGS sequence"/>
</dbReference>
<dbReference type="AlphaFoldDB" id="A0A6A6AI60"/>
<organism evidence="2 3">
    <name type="scientific">Dothidotthia symphoricarpi CBS 119687</name>
    <dbReference type="NCBI Taxonomy" id="1392245"/>
    <lineage>
        <taxon>Eukaryota</taxon>
        <taxon>Fungi</taxon>
        <taxon>Dikarya</taxon>
        <taxon>Ascomycota</taxon>
        <taxon>Pezizomycotina</taxon>
        <taxon>Dothideomycetes</taxon>
        <taxon>Pleosporomycetidae</taxon>
        <taxon>Pleosporales</taxon>
        <taxon>Dothidotthiaceae</taxon>
        <taxon>Dothidotthia</taxon>
    </lineage>
</organism>